<dbReference type="AlphaFoldDB" id="A0AA38I0R2"/>
<dbReference type="EMBL" id="JALNTZ010000007">
    <property type="protein sequence ID" value="KAJ3646787.1"/>
    <property type="molecule type" value="Genomic_DNA"/>
</dbReference>
<gene>
    <name evidence="1" type="ORF">Zmor_024359</name>
</gene>
<accession>A0AA38I0R2</accession>
<comment type="caution">
    <text evidence="1">The sequence shown here is derived from an EMBL/GenBank/DDBJ whole genome shotgun (WGS) entry which is preliminary data.</text>
</comment>
<keyword evidence="2" id="KW-1185">Reference proteome</keyword>
<organism evidence="1 2">
    <name type="scientific">Zophobas morio</name>
    <dbReference type="NCBI Taxonomy" id="2755281"/>
    <lineage>
        <taxon>Eukaryota</taxon>
        <taxon>Metazoa</taxon>
        <taxon>Ecdysozoa</taxon>
        <taxon>Arthropoda</taxon>
        <taxon>Hexapoda</taxon>
        <taxon>Insecta</taxon>
        <taxon>Pterygota</taxon>
        <taxon>Neoptera</taxon>
        <taxon>Endopterygota</taxon>
        <taxon>Coleoptera</taxon>
        <taxon>Polyphaga</taxon>
        <taxon>Cucujiformia</taxon>
        <taxon>Tenebrionidae</taxon>
        <taxon>Zophobas</taxon>
    </lineage>
</organism>
<evidence type="ECO:0000313" key="2">
    <source>
        <dbReference type="Proteomes" id="UP001168821"/>
    </source>
</evidence>
<sequence>MYGLKPSSKLLDSVYRKYDYCELFRILLHIADIEEPQLNCWPWSFIQVNFDLGQRPLSTYTDDDIQCLLNYFANTKLISKLVKKIELSDETLEKLKNHPRLPSLTEMARDTFRSYFISTFQITTTKMLSLVNALPISRTHKKIITFETKLYHHE</sequence>
<name>A0AA38I0R2_9CUCU</name>
<evidence type="ECO:0000313" key="1">
    <source>
        <dbReference type="EMBL" id="KAJ3646787.1"/>
    </source>
</evidence>
<protein>
    <submittedName>
        <fullName evidence="1">Uncharacterized protein</fullName>
    </submittedName>
</protein>
<reference evidence="1" key="1">
    <citation type="journal article" date="2023" name="G3 (Bethesda)">
        <title>Whole genome assemblies of Zophobas morio and Tenebrio molitor.</title>
        <authorList>
            <person name="Kaur S."/>
            <person name="Stinson S.A."/>
            <person name="diCenzo G.C."/>
        </authorList>
    </citation>
    <scope>NUCLEOTIDE SEQUENCE</scope>
    <source>
        <strain evidence="1">QUZm001</strain>
    </source>
</reference>
<proteinExistence type="predicted"/>
<dbReference type="Proteomes" id="UP001168821">
    <property type="component" value="Unassembled WGS sequence"/>
</dbReference>